<name>A0A6J5NRE4_9CAUD</name>
<proteinExistence type="predicted"/>
<dbReference type="CDD" id="cd00085">
    <property type="entry name" value="HNHc"/>
    <property type="match status" value="1"/>
</dbReference>
<sequence>MNYKKIYDQLIMRSKTRKLTEYKERHHIVPKCMNGTNDKENIAELTAREHFIAHKLLCEIYPENNKLRYALWAMINGVTKRSGLAISSHDYHRIKQYHGQAVRHTHCNKIVSAETRQKQSIYRLNSIRIKCDHCNIISDVGNITRWHNNNCKLKK</sequence>
<protein>
    <submittedName>
        <fullName evidence="1">HNHc domain containing protein</fullName>
    </submittedName>
</protein>
<dbReference type="EMBL" id="LR796697">
    <property type="protein sequence ID" value="CAB4159921.1"/>
    <property type="molecule type" value="Genomic_DNA"/>
</dbReference>
<reference evidence="1" key="1">
    <citation type="submission" date="2020-04" db="EMBL/GenBank/DDBJ databases">
        <authorList>
            <person name="Chiriac C."/>
            <person name="Salcher M."/>
            <person name="Ghai R."/>
            <person name="Kavagutti S V."/>
        </authorList>
    </citation>
    <scope>NUCLEOTIDE SEQUENCE</scope>
</reference>
<organism evidence="1">
    <name type="scientific">uncultured Caudovirales phage</name>
    <dbReference type="NCBI Taxonomy" id="2100421"/>
    <lineage>
        <taxon>Viruses</taxon>
        <taxon>Duplodnaviria</taxon>
        <taxon>Heunggongvirae</taxon>
        <taxon>Uroviricota</taxon>
        <taxon>Caudoviricetes</taxon>
        <taxon>Peduoviridae</taxon>
        <taxon>Maltschvirus</taxon>
        <taxon>Maltschvirus maltsch</taxon>
    </lineage>
</organism>
<dbReference type="InterPro" id="IPR003615">
    <property type="entry name" value="HNH_nuc"/>
</dbReference>
<accession>A0A6J5NRE4</accession>
<gene>
    <name evidence="1" type="ORF">UFOVP723_13</name>
</gene>
<evidence type="ECO:0000313" key="1">
    <source>
        <dbReference type="EMBL" id="CAB4159921.1"/>
    </source>
</evidence>